<evidence type="ECO:0000256" key="2">
    <source>
        <dbReference type="ARBA" id="ARBA00022692"/>
    </source>
</evidence>
<evidence type="ECO:0000256" key="6">
    <source>
        <dbReference type="SAM" id="Phobius"/>
    </source>
</evidence>
<feature type="transmembrane region" description="Helical" evidence="6">
    <location>
        <begin position="95"/>
        <end position="118"/>
    </location>
</feature>
<dbReference type="VEuPathDB" id="FungiDB:ASPWEDRAFT_722856"/>
<gene>
    <name evidence="8" type="ORF">ASPWEDRAFT_722856</name>
</gene>
<feature type="domain" description="Rhodopsin" evidence="7">
    <location>
        <begin position="34"/>
        <end position="272"/>
    </location>
</feature>
<dbReference type="PANTHER" id="PTHR33048">
    <property type="entry name" value="PTH11-LIKE INTEGRAL MEMBRANE PROTEIN (AFU_ORTHOLOGUE AFUA_5G11245)"/>
    <property type="match status" value="1"/>
</dbReference>
<dbReference type="InterPro" id="IPR049326">
    <property type="entry name" value="Rhodopsin_dom_fungi"/>
</dbReference>
<evidence type="ECO:0000256" key="3">
    <source>
        <dbReference type="ARBA" id="ARBA00022989"/>
    </source>
</evidence>
<dbReference type="Pfam" id="PF20684">
    <property type="entry name" value="Fung_rhodopsin"/>
    <property type="match status" value="1"/>
</dbReference>
<keyword evidence="9" id="KW-1185">Reference proteome</keyword>
<feature type="transmembrane region" description="Helical" evidence="6">
    <location>
        <begin position="125"/>
        <end position="150"/>
    </location>
</feature>
<evidence type="ECO:0000256" key="1">
    <source>
        <dbReference type="ARBA" id="ARBA00004141"/>
    </source>
</evidence>
<comment type="similarity">
    <text evidence="5">Belongs to the SAT4 family.</text>
</comment>
<keyword evidence="3 6" id="KW-1133">Transmembrane helix</keyword>
<dbReference type="PANTHER" id="PTHR33048:SF55">
    <property type="entry name" value="INTEGRAL MEMBRANE PROTEIN"/>
    <property type="match status" value="1"/>
</dbReference>
<protein>
    <recommendedName>
        <fullName evidence="7">Rhodopsin domain-containing protein</fullName>
    </recommendedName>
</protein>
<dbReference type="OrthoDB" id="444631at2759"/>
<evidence type="ECO:0000259" key="7">
    <source>
        <dbReference type="Pfam" id="PF20684"/>
    </source>
</evidence>
<dbReference type="InterPro" id="IPR052337">
    <property type="entry name" value="SAT4-like"/>
</dbReference>
<dbReference type="AlphaFoldDB" id="A0A1L9R6W5"/>
<dbReference type="GeneID" id="63755087"/>
<accession>A0A1L9R6W5</accession>
<evidence type="ECO:0000313" key="9">
    <source>
        <dbReference type="Proteomes" id="UP000184383"/>
    </source>
</evidence>
<dbReference type="GO" id="GO:0016020">
    <property type="term" value="C:membrane"/>
    <property type="evidence" value="ECO:0007669"/>
    <property type="project" value="UniProtKB-SubCell"/>
</dbReference>
<evidence type="ECO:0000256" key="5">
    <source>
        <dbReference type="ARBA" id="ARBA00038359"/>
    </source>
</evidence>
<dbReference type="STRING" id="1073089.A0A1L9R6W5"/>
<organism evidence="8 9">
    <name type="scientific">Aspergillus wentii DTO 134E9</name>
    <dbReference type="NCBI Taxonomy" id="1073089"/>
    <lineage>
        <taxon>Eukaryota</taxon>
        <taxon>Fungi</taxon>
        <taxon>Dikarya</taxon>
        <taxon>Ascomycota</taxon>
        <taxon>Pezizomycotina</taxon>
        <taxon>Eurotiomycetes</taxon>
        <taxon>Eurotiomycetidae</taxon>
        <taxon>Eurotiales</taxon>
        <taxon>Aspergillaceae</taxon>
        <taxon>Aspergillus</taxon>
        <taxon>Aspergillus subgen. Cremei</taxon>
    </lineage>
</organism>
<dbReference type="EMBL" id="KV878217">
    <property type="protein sequence ID" value="OJJ30665.1"/>
    <property type="molecule type" value="Genomic_DNA"/>
</dbReference>
<keyword evidence="4 6" id="KW-0472">Membrane</keyword>
<feature type="transmembrane region" description="Helical" evidence="6">
    <location>
        <begin position="209"/>
        <end position="229"/>
    </location>
</feature>
<dbReference type="RefSeq" id="XP_040684342.1">
    <property type="nucleotide sequence ID" value="XM_040839239.1"/>
</dbReference>
<feature type="transmembrane region" description="Helical" evidence="6">
    <location>
        <begin position="249"/>
        <end position="268"/>
    </location>
</feature>
<proteinExistence type="inferred from homology"/>
<reference evidence="9" key="1">
    <citation type="journal article" date="2017" name="Genome Biol.">
        <title>Comparative genomics reveals high biological diversity and specific adaptations in the industrially and medically important fungal genus Aspergillus.</title>
        <authorList>
            <person name="de Vries R.P."/>
            <person name="Riley R."/>
            <person name="Wiebenga A."/>
            <person name="Aguilar-Osorio G."/>
            <person name="Amillis S."/>
            <person name="Uchima C.A."/>
            <person name="Anderluh G."/>
            <person name="Asadollahi M."/>
            <person name="Askin M."/>
            <person name="Barry K."/>
            <person name="Battaglia E."/>
            <person name="Bayram O."/>
            <person name="Benocci T."/>
            <person name="Braus-Stromeyer S.A."/>
            <person name="Caldana C."/>
            <person name="Canovas D."/>
            <person name="Cerqueira G.C."/>
            <person name="Chen F."/>
            <person name="Chen W."/>
            <person name="Choi C."/>
            <person name="Clum A."/>
            <person name="Dos Santos R.A."/>
            <person name="Damasio A.R."/>
            <person name="Diallinas G."/>
            <person name="Emri T."/>
            <person name="Fekete E."/>
            <person name="Flipphi M."/>
            <person name="Freyberg S."/>
            <person name="Gallo A."/>
            <person name="Gournas C."/>
            <person name="Habgood R."/>
            <person name="Hainaut M."/>
            <person name="Harispe M.L."/>
            <person name="Henrissat B."/>
            <person name="Hilden K.S."/>
            <person name="Hope R."/>
            <person name="Hossain A."/>
            <person name="Karabika E."/>
            <person name="Karaffa L."/>
            <person name="Karanyi Z."/>
            <person name="Krasevec N."/>
            <person name="Kuo A."/>
            <person name="Kusch H."/>
            <person name="LaButti K."/>
            <person name="Lagendijk E.L."/>
            <person name="Lapidus A."/>
            <person name="Levasseur A."/>
            <person name="Lindquist E."/>
            <person name="Lipzen A."/>
            <person name="Logrieco A.F."/>
            <person name="MacCabe A."/>
            <person name="Maekelae M.R."/>
            <person name="Malavazi I."/>
            <person name="Melin P."/>
            <person name="Meyer V."/>
            <person name="Mielnichuk N."/>
            <person name="Miskei M."/>
            <person name="Molnar A.P."/>
            <person name="Mule G."/>
            <person name="Ngan C.Y."/>
            <person name="Orejas M."/>
            <person name="Orosz E."/>
            <person name="Ouedraogo J.P."/>
            <person name="Overkamp K.M."/>
            <person name="Park H.-S."/>
            <person name="Perrone G."/>
            <person name="Piumi F."/>
            <person name="Punt P.J."/>
            <person name="Ram A.F."/>
            <person name="Ramon A."/>
            <person name="Rauscher S."/>
            <person name="Record E."/>
            <person name="Riano-Pachon D.M."/>
            <person name="Robert V."/>
            <person name="Roehrig J."/>
            <person name="Ruller R."/>
            <person name="Salamov A."/>
            <person name="Salih N.S."/>
            <person name="Samson R.A."/>
            <person name="Sandor E."/>
            <person name="Sanguinetti M."/>
            <person name="Schuetze T."/>
            <person name="Sepcic K."/>
            <person name="Shelest E."/>
            <person name="Sherlock G."/>
            <person name="Sophianopoulou V."/>
            <person name="Squina F.M."/>
            <person name="Sun H."/>
            <person name="Susca A."/>
            <person name="Todd R.B."/>
            <person name="Tsang A."/>
            <person name="Unkles S.E."/>
            <person name="van de Wiele N."/>
            <person name="van Rossen-Uffink D."/>
            <person name="Oliveira J.V."/>
            <person name="Vesth T.C."/>
            <person name="Visser J."/>
            <person name="Yu J.-H."/>
            <person name="Zhou M."/>
            <person name="Andersen M.R."/>
            <person name="Archer D.B."/>
            <person name="Baker S.E."/>
            <person name="Benoit I."/>
            <person name="Brakhage A.A."/>
            <person name="Braus G.H."/>
            <person name="Fischer R."/>
            <person name="Frisvad J.C."/>
            <person name="Goldman G.H."/>
            <person name="Houbraken J."/>
            <person name="Oakley B."/>
            <person name="Pocsi I."/>
            <person name="Scazzocchio C."/>
            <person name="Seiboth B."/>
            <person name="vanKuyk P.A."/>
            <person name="Wortman J."/>
            <person name="Dyer P.S."/>
            <person name="Grigoriev I.V."/>
        </authorList>
    </citation>
    <scope>NUCLEOTIDE SEQUENCE [LARGE SCALE GENOMIC DNA]</scope>
    <source>
        <strain evidence="9">DTO 134E9</strain>
    </source>
</reference>
<keyword evidence="2 6" id="KW-0812">Transmembrane</keyword>
<evidence type="ECO:0000256" key="4">
    <source>
        <dbReference type="ARBA" id="ARBA00023136"/>
    </source>
</evidence>
<dbReference type="Proteomes" id="UP000184383">
    <property type="component" value="Unassembled WGS sequence"/>
</dbReference>
<sequence>MPLFSHYGDLPDNSSALSSPALVFAIITPIVVFARLLSRQFLSGHIGADDWTILASCVFAETVSIQMIIVCEWAFGKHASDLSNNDLMIKTLKLYFVAQILYKINIGLTKISILLLYIRLFIRRWFVITCWTWVGIVVAFTVGTVFSSIFQCTPVQYAFNKSIPGAGTCLNLTAFWYANAAFNILSDFVIIALPVPIISKLQLPLKSKIALCGLFAVGIFVCITSILRITTLNIATTHLDTTWNSIGSSMWTVIESNLGIICACLPALRRPLGLLFPRLFGKIHRSSYAAQKSEPRSRETVSKRRESKMVGGWNVLEEFSLSDTVYHADSERPEDGEEVKIVDLSDEGRGAIRKTTQVVVQFDAVGREVGVDDGGIEERNDDSIR</sequence>
<feature type="transmembrane region" description="Helical" evidence="6">
    <location>
        <begin position="20"/>
        <end position="38"/>
    </location>
</feature>
<name>A0A1L9R6W5_ASPWE</name>
<comment type="subcellular location">
    <subcellularLocation>
        <location evidence="1">Membrane</location>
        <topology evidence="1">Multi-pass membrane protein</topology>
    </subcellularLocation>
</comment>
<feature type="transmembrane region" description="Helical" evidence="6">
    <location>
        <begin position="50"/>
        <end position="75"/>
    </location>
</feature>
<feature type="transmembrane region" description="Helical" evidence="6">
    <location>
        <begin position="174"/>
        <end position="197"/>
    </location>
</feature>
<evidence type="ECO:0000313" key="8">
    <source>
        <dbReference type="EMBL" id="OJJ30665.1"/>
    </source>
</evidence>